<dbReference type="Pfam" id="PF00171">
    <property type="entry name" value="Aldedh"/>
    <property type="match status" value="1"/>
</dbReference>
<evidence type="ECO:0000256" key="1">
    <source>
        <dbReference type="ARBA" id="ARBA00009986"/>
    </source>
</evidence>
<dbReference type="InterPro" id="IPR016163">
    <property type="entry name" value="Ald_DH_C"/>
</dbReference>
<dbReference type="PANTHER" id="PTHR42986:SF1">
    <property type="entry name" value="BENZALDEHYDE DEHYDROGENASE YFMT"/>
    <property type="match status" value="1"/>
</dbReference>
<evidence type="ECO:0000256" key="8">
    <source>
        <dbReference type="PROSITE-ProRule" id="PRU10007"/>
    </source>
</evidence>
<dbReference type="RefSeq" id="WP_072853398.1">
    <property type="nucleotide sequence ID" value="NZ_FQVI01000019.1"/>
</dbReference>
<name>A0A1M5ABK3_9CLOT</name>
<organism evidence="11 12">
    <name type="scientific">Lactonifactor longoviformis DSM 17459</name>
    <dbReference type="NCBI Taxonomy" id="1122155"/>
    <lineage>
        <taxon>Bacteria</taxon>
        <taxon>Bacillati</taxon>
        <taxon>Bacillota</taxon>
        <taxon>Clostridia</taxon>
        <taxon>Eubacteriales</taxon>
        <taxon>Clostridiaceae</taxon>
        <taxon>Lactonifactor</taxon>
    </lineage>
</organism>
<evidence type="ECO:0000256" key="5">
    <source>
        <dbReference type="ARBA" id="ARBA00054572"/>
    </source>
</evidence>
<dbReference type="AlphaFoldDB" id="A0A1M5ABK3"/>
<evidence type="ECO:0000256" key="2">
    <source>
        <dbReference type="ARBA" id="ARBA00023002"/>
    </source>
</evidence>
<dbReference type="InterPro" id="IPR015590">
    <property type="entry name" value="Aldehyde_DH_dom"/>
</dbReference>
<feature type="active site" evidence="8">
    <location>
        <position position="248"/>
    </location>
</feature>
<protein>
    <recommendedName>
        <fullName evidence="7">3-sulfolactaldehyde dehydrogenase</fullName>
        <ecNumber evidence="6">1.2.1.97</ecNumber>
    </recommendedName>
</protein>
<dbReference type="GO" id="GO:0016620">
    <property type="term" value="F:oxidoreductase activity, acting on the aldehyde or oxo group of donors, NAD or NADP as acceptor"/>
    <property type="evidence" value="ECO:0007669"/>
    <property type="project" value="InterPro"/>
</dbReference>
<sequence length="473" mass="51454">MREFDLFVNGEWVRPEKEAWIDNVNPATGEVFCRVRAAGEKEVEEALRGAYEARKSWGHSLAKEREAILLKAADCLEEDAEKYIPWLIDESGSSLTKITAEIASCTGLIRTAAGECCRISGGVIQGEYPNHLSYYTRNPLGVVVGIAPFNYPLFLAINKVAFAIAMGNTFILKPSSCTPLSGLVIARCFEKAGLPKGVLSVLPGSGRVVGDALTADRRVRMVALTGSSQVGQRLAVQAASSLKRYSLELGGKNPMLILKDFDVDKAADIAVFGGYFHQGQICMATSRIIAEEPVYEKFCEVMAEKTGKIVMGDPHDPETIVGPLIHEKQCQVLDRLIEDAVNKGAKLLAGGKHRGAFYEPTLLKDVTQEMDIFYEECFGPVVCVICAEDARHGVELCNDNEYGLSSSILTNDITLALSLSEEIEAGMVHINESTVVGSTRAPFGGVKMSGVGRENSSFSAEEYTELKWVTVQH</sequence>
<keyword evidence="3" id="KW-0520">NAD</keyword>
<dbReference type="InterPro" id="IPR029510">
    <property type="entry name" value="Ald_DH_CS_GLU"/>
</dbReference>
<dbReference type="STRING" id="1122155.SAMN02745158_03125"/>
<comment type="catalytic activity">
    <reaction evidence="4">
        <text>(2S)-3-sulfolactaldehyde + NAD(+) + H2O = (2S)-3-sulfolactate + NADH + 2 H(+)</text>
        <dbReference type="Rhea" id="RHEA:47932"/>
        <dbReference type="ChEBI" id="CHEBI:15377"/>
        <dbReference type="ChEBI" id="CHEBI:15378"/>
        <dbReference type="ChEBI" id="CHEBI:57540"/>
        <dbReference type="ChEBI" id="CHEBI:57945"/>
        <dbReference type="ChEBI" id="CHEBI:61289"/>
        <dbReference type="ChEBI" id="CHEBI:90109"/>
        <dbReference type="EC" id="1.2.1.97"/>
    </reaction>
    <physiologicalReaction direction="left-to-right" evidence="4">
        <dbReference type="Rhea" id="RHEA:47933"/>
    </physiologicalReaction>
</comment>
<evidence type="ECO:0000259" key="10">
    <source>
        <dbReference type="Pfam" id="PF00171"/>
    </source>
</evidence>
<reference evidence="11 12" key="1">
    <citation type="submission" date="2016-11" db="EMBL/GenBank/DDBJ databases">
        <authorList>
            <person name="Jaros S."/>
            <person name="Januszkiewicz K."/>
            <person name="Wedrychowicz H."/>
        </authorList>
    </citation>
    <scope>NUCLEOTIDE SEQUENCE [LARGE SCALE GENOMIC DNA]</scope>
    <source>
        <strain evidence="11 12">DSM 17459</strain>
    </source>
</reference>
<evidence type="ECO:0000256" key="7">
    <source>
        <dbReference type="ARBA" id="ARBA00067277"/>
    </source>
</evidence>
<dbReference type="InterPro" id="IPR016162">
    <property type="entry name" value="Ald_DH_N"/>
</dbReference>
<evidence type="ECO:0000256" key="6">
    <source>
        <dbReference type="ARBA" id="ARBA00066984"/>
    </source>
</evidence>
<dbReference type="OrthoDB" id="9762913at2"/>
<dbReference type="SUPFAM" id="SSF53720">
    <property type="entry name" value="ALDH-like"/>
    <property type="match status" value="1"/>
</dbReference>
<dbReference type="EMBL" id="FQVI01000019">
    <property type="protein sequence ID" value="SHF27643.1"/>
    <property type="molecule type" value="Genomic_DNA"/>
</dbReference>
<dbReference type="PANTHER" id="PTHR42986">
    <property type="entry name" value="BENZALDEHYDE DEHYDROGENASE YFMT"/>
    <property type="match status" value="1"/>
</dbReference>
<dbReference type="FunFam" id="3.40.309.10:FF:000009">
    <property type="entry name" value="Aldehyde dehydrogenase A"/>
    <property type="match status" value="1"/>
</dbReference>
<comment type="function">
    <text evidence="5">Part of the sulfo-TAL (or sulfo-SFT) pathway, a D-sulfoquinovose degradation pathway that produces sulfolactate (SL). Catalyzes the oxidation of 3-sulfolactaldehyde (SLA) to sulfolactate (SL).</text>
</comment>
<evidence type="ECO:0000256" key="9">
    <source>
        <dbReference type="RuleBase" id="RU003345"/>
    </source>
</evidence>
<accession>A0A1M5ABK3</accession>
<dbReference type="Gene3D" id="3.40.309.10">
    <property type="entry name" value="Aldehyde Dehydrogenase, Chain A, domain 2"/>
    <property type="match status" value="1"/>
</dbReference>
<keyword evidence="12" id="KW-1185">Reference proteome</keyword>
<proteinExistence type="inferred from homology"/>
<keyword evidence="2 9" id="KW-0560">Oxidoreductase</keyword>
<dbReference type="EC" id="1.2.1.97" evidence="6"/>
<dbReference type="Gene3D" id="3.40.605.10">
    <property type="entry name" value="Aldehyde Dehydrogenase, Chain A, domain 1"/>
    <property type="match status" value="1"/>
</dbReference>
<dbReference type="Proteomes" id="UP000184245">
    <property type="component" value="Unassembled WGS sequence"/>
</dbReference>
<dbReference type="InterPro" id="IPR016160">
    <property type="entry name" value="Ald_DH_CS_CYS"/>
</dbReference>
<gene>
    <name evidence="11" type="ORF">SAMN02745158_03125</name>
</gene>
<dbReference type="InterPro" id="IPR016161">
    <property type="entry name" value="Ald_DH/histidinol_DH"/>
</dbReference>
<dbReference type="PROSITE" id="PS00687">
    <property type="entry name" value="ALDEHYDE_DEHYDR_GLU"/>
    <property type="match status" value="1"/>
</dbReference>
<feature type="domain" description="Aldehyde dehydrogenase" evidence="10">
    <location>
        <begin position="12"/>
        <end position="469"/>
    </location>
</feature>
<comment type="similarity">
    <text evidence="1 9">Belongs to the aldehyde dehydrogenase family.</text>
</comment>
<evidence type="ECO:0000256" key="3">
    <source>
        <dbReference type="ARBA" id="ARBA00023027"/>
    </source>
</evidence>
<dbReference type="PROSITE" id="PS00070">
    <property type="entry name" value="ALDEHYDE_DEHYDR_CYS"/>
    <property type="match status" value="1"/>
</dbReference>
<evidence type="ECO:0000313" key="11">
    <source>
        <dbReference type="EMBL" id="SHF27643.1"/>
    </source>
</evidence>
<dbReference type="FunFam" id="3.40.605.10:FF:000007">
    <property type="entry name" value="NAD/NADP-dependent betaine aldehyde dehydrogenase"/>
    <property type="match status" value="1"/>
</dbReference>
<evidence type="ECO:0000256" key="4">
    <source>
        <dbReference type="ARBA" id="ARBA00050326"/>
    </source>
</evidence>
<evidence type="ECO:0000313" key="12">
    <source>
        <dbReference type="Proteomes" id="UP000184245"/>
    </source>
</evidence>